<reference evidence="2 3" key="1">
    <citation type="submission" date="2019-04" db="EMBL/GenBank/DDBJ databases">
        <title>Fungal friends and foes A comparative genomics study of 23 Aspergillus species from section Flavi.</title>
        <authorList>
            <consortium name="DOE Joint Genome Institute"/>
            <person name="Kjaerbolling I."/>
            <person name="Vesth T.C."/>
            <person name="Frisvad J.C."/>
            <person name="Nybo J.L."/>
            <person name="Theobald S."/>
            <person name="Kildgaard S."/>
            <person name="Petersen T.I."/>
            <person name="Kuo A."/>
            <person name="Sato A."/>
            <person name="Lyhne E.K."/>
            <person name="Kogle M.E."/>
            <person name="Wiebenga A."/>
            <person name="Kun R.S."/>
            <person name="Lubbers R.J."/>
            <person name="Makela M.R."/>
            <person name="Barry K."/>
            <person name="Chovatia M."/>
            <person name="Clum A."/>
            <person name="Daum C."/>
            <person name="Haridas S."/>
            <person name="He G."/>
            <person name="LaButti K."/>
            <person name="Lipzen A."/>
            <person name="Mondo S."/>
            <person name="Pangilinan J."/>
            <person name="Riley R."/>
            <person name="Salamov A."/>
            <person name="Simmons B.A."/>
            <person name="Magnuson J.K."/>
            <person name="Henrissat B."/>
            <person name="Mortensen U.H."/>
            <person name="Larsen T.O."/>
            <person name="De vries R.P."/>
            <person name="Grigoriev I.V."/>
            <person name="Machida M."/>
            <person name="Baker S.E."/>
            <person name="Andersen M.R."/>
        </authorList>
    </citation>
    <scope>NUCLEOTIDE SEQUENCE [LARGE SCALE GENOMIC DNA]</scope>
    <source>
        <strain evidence="2 3">CBS 117618</strain>
    </source>
</reference>
<evidence type="ECO:0000256" key="1">
    <source>
        <dbReference type="SAM" id="MobiDB-lite"/>
    </source>
</evidence>
<feature type="region of interest" description="Disordered" evidence="1">
    <location>
        <begin position="148"/>
        <end position="167"/>
    </location>
</feature>
<dbReference type="VEuPathDB" id="FungiDB:BDV34DRAFT_229099"/>
<accession>A0A5N6D8V1</accession>
<feature type="region of interest" description="Disordered" evidence="1">
    <location>
        <begin position="25"/>
        <end position="56"/>
    </location>
</feature>
<feature type="compositionally biased region" description="Low complexity" evidence="1">
    <location>
        <begin position="28"/>
        <end position="51"/>
    </location>
</feature>
<protein>
    <submittedName>
        <fullName evidence="2">Uncharacterized protein</fullName>
    </submittedName>
</protein>
<dbReference type="EMBL" id="ML735016">
    <property type="protein sequence ID" value="KAB8201684.1"/>
    <property type="molecule type" value="Genomic_DNA"/>
</dbReference>
<evidence type="ECO:0000313" key="3">
    <source>
        <dbReference type="Proteomes" id="UP000326532"/>
    </source>
</evidence>
<gene>
    <name evidence="2" type="ORF">BDV34DRAFT_229099</name>
</gene>
<dbReference type="Proteomes" id="UP000326532">
    <property type="component" value="Unassembled WGS sequence"/>
</dbReference>
<keyword evidence="3" id="KW-1185">Reference proteome</keyword>
<proteinExistence type="predicted"/>
<dbReference type="AlphaFoldDB" id="A0A5N6D8V1"/>
<name>A0A5N6D8V1_ASPPA</name>
<sequence length="167" mass="18134">MSCSATGMDQRIALSAILERLEHVENQTTTKSLSPGTTTTPIPPVDDTAPDNGMDDGIIGLHRRQTFRPSRPNGSLELRGSMNLDSTAPLPSLADLENRSDAMSIDVTSILSSAVDKVQQLRKKQNFGVGKLVLESVTIPPDYAKQWIHSKPSEISPGKPHADARRH</sequence>
<evidence type="ECO:0000313" key="2">
    <source>
        <dbReference type="EMBL" id="KAB8201684.1"/>
    </source>
</evidence>
<organism evidence="2 3">
    <name type="scientific">Aspergillus parasiticus</name>
    <dbReference type="NCBI Taxonomy" id="5067"/>
    <lineage>
        <taxon>Eukaryota</taxon>
        <taxon>Fungi</taxon>
        <taxon>Dikarya</taxon>
        <taxon>Ascomycota</taxon>
        <taxon>Pezizomycotina</taxon>
        <taxon>Eurotiomycetes</taxon>
        <taxon>Eurotiomycetidae</taxon>
        <taxon>Eurotiales</taxon>
        <taxon>Aspergillaceae</taxon>
        <taxon>Aspergillus</taxon>
        <taxon>Aspergillus subgen. Circumdati</taxon>
    </lineage>
</organism>